<dbReference type="OrthoDB" id="3352408at2759"/>
<organism evidence="1 2">
    <name type="scientific">Coptis chinensis</name>
    <dbReference type="NCBI Taxonomy" id="261450"/>
    <lineage>
        <taxon>Eukaryota</taxon>
        <taxon>Viridiplantae</taxon>
        <taxon>Streptophyta</taxon>
        <taxon>Embryophyta</taxon>
        <taxon>Tracheophyta</taxon>
        <taxon>Spermatophyta</taxon>
        <taxon>Magnoliopsida</taxon>
        <taxon>Ranunculales</taxon>
        <taxon>Ranunculaceae</taxon>
        <taxon>Coptidoideae</taxon>
        <taxon>Coptis</taxon>
    </lineage>
</organism>
<dbReference type="EMBL" id="JADFTS010000003">
    <property type="protein sequence ID" value="KAF9613235.1"/>
    <property type="molecule type" value="Genomic_DNA"/>
</dbReference>
<dbReference type="AlphaFoldDB" id="A0A835I647"/>
<proteinExistence type="predicted"/>
<name>A0A835I647_9MAGN</name>
<gene>
    <name evidence="1" type="ORF">IFM89_006336</name>
</gene>
<reference evidence="1 2" key="1">
    <citation type="submission" date="2020-10" db="EMBL/GenBank/DDBJ databases">
        <title>The Coptis chinensis genome and diversification of protoberbering-type alkaloids.</title>
        <authorList>
            <person name="Wang B."/>
            <person name="Shu S."/>
            <person name="Song C."/>
            <person name="Liu Y."/>
        </authorList>
    </citation>
    <scope>NUCLEOTIDE SEQUENCE [LARGE SCALE GENOMIC DNA]</scope>
    <source>
        <strain evidence="1">HL-2020</strain>
        <tissue evidence="1">Leaf</tissue>
    </source>
</reference>
<accession>A0A835I647</accession>
<protein>
    <submittedName>
        <fullName evidence="1">Uncharacterized protein</fullName>
    </submittedName>
</protein>
<keyword evidence="2" id="KW-1185">Reference proteome</keyword>
<sequence length="74" mass="7938">MGVVLELPQGGLQALNVKFANEALRTLCLAYVELGDEFSDVDPIPLKGYTCIAVVGIKDQAAENSGYGSIFTFR</sequence>
<evidence type="ECO:0000313" key="1">
    <source>
        <dbReference type="EMBL" id="KAF9613235.1"/>
    </source>
</evidence>
<dbReference type="InterPro" id="IPR023299">
    <property type="entry name" value="ATPase_P-typ_cyto_dom_N"/>
</dbReference>
<dbReference type="Gene3D" id="3.40.1110.10">
    <property type="entry name" value="Calcium-transporting ATPase, cytoplasmic domain N"/>
    <property type="match status" value="1"/>
</dbReference>
<comment type="caution">
    <text evidence="1">The sequence shown here is derived from an EMBL/GenBank/DDBJ whole genome shotgun (WGS) entry which is preliminary data.</text>
</comment>
<evidence type="ECO:0000313" key="2">
    <source>
        <dbReference type="Proteomes" id="UP000631114"/>
    </source>
</evidence>
<dbReference type="Proteomes" id="UP000631114">
    <property type="component" value="Unassembled WGS sequence"/>
</dbReference>
<dbReference type="SUPFAM" id="SSF81660">
    <property type="entry name" value="Metal cation-transporting ATPase, ATP-binding domain N"/>
    <property type="match status" value="1"/>
</dbReference>
<dbReference type="GO" id="GO:0000166">
    <property type="term" value="F:nucleotide binding"/>
    <property type="evidence" value="ECO:0007669"/>
    <property type="project" value="InterPro"/>
</dbReference>